<name>A0A6C0HA99_9ZZZZ</name>
<reference evidence="1" key="1">
    <citation type="journal article" date="2020" name="Nature">
        <title>Giant virus diversity and host interactions through global metagenomics.</title>
        <authorList>
            <person name="Schulz F."/>
            <person name="Roux S."/>
            <person name="Paez-Espino D."/>
            <person name="Jungbluth S."/>
            <person name="Walsh D.A."/>
            <person name="Denef V.J."/>
            <person name="McMahon K.D."/>
            <person name="Konstantinidis K.T."/>
            <person name="Eloe-Fadrosh E.A."/>
            <person name="Kyrpides N.C."/>
            <person name="Woyke T."/>
        </authorList>
    </citation>
    <scope>NUCLEOTIDE SEQUENCE</scope>
    <source>
        <strain evidence="1">GVMAG-M-3300023179-86</strain>
    </source>
</reference>
<dbReference type="AlphaFoldDB" id="A0A6C0HA99"/>
<protein>
    <submittedName>
        <fullName evidence="1">Uncharacterized protein</fullName>
    </submittedName>
</protein>
<evidence type="ECO:0000313" key="1">
    <source>
        <dbReference type="EMBL" id="QHT77532.1"/>
    </source>
</evidence>
<accession>A0A6C0HA99</accession>
<proteinExistence type="predicted"/>
<sequence length="286" mass="31607">MSIKKRNMKKSKKKYHMMGGADPINDKIPHVIYESDLKQKMKSRHGGLLALILTLATILSSRVQYVITTAKNTIGTVLGINMSSITDVNLKEFLAKKISELRDLLNDPLTQKNLREIAEKMGVYGGIAINVATPAIKQAMPQIIEITFEGADLLGRSLIKLALDLAGTLPIVGTAIEGVRVIDDTVKSGEAMIDANLQIVEKVTDSYGDFLKKFMDLIPSSDQLTPAYLTSLIEKEKALARSSAVARPVVGGGIKRALEIKKRIKKSIARFHRTSKRKTKRHKKIY</sequence>
<dbReference type="EMBL" id="MN739918">
    <property type="protein sequence ID" value="QHT77532.1"/>
    <property type="molecule type" value="Genomic_DNA"/>
</dbReference>
<organism evidence="1">
    <name type="scientific">viral metagenome</name>
    <dbReference type="NCBI Taxonomy" id="1070528"/>
    <lineage>
        <taxon>unclassified sequences</taxon>
        <taxon>metagenomes</taxon>
        <taxon>organismal metagenomes</taxon>
    </lineage>
</organism>